<dbReference type="Gene3D" id="2.60.40.1080">
    <property type="match status" value="1"/>
</dbReference>
<evidence type="ECO:0000256" key="1">
    <source>
        <dbReference type="ARBA" id="ARBA00006865"/>
    </source>
</evidence>
<keyword evidence="5" id="KW-1185">Reference proteome</keyword>
<gene>
    <name evidence="4" type="ORF">BC781_10354</name>
</gene>
<sequence length="622" mass="68428">MKQNFISVLALLCIALNAFAQNQPLTAKEGENWVIKWNRSDDFNGTSVNRSMWNPNVSHVGVWSWDNDNVTVSNGTAKIKVTQENHTRTFWDGCNGKQVQNFELYYKSGILKSFATGTYGYYEAKIKGADLFPGVCPAFWLYSSIDRSLTSPGDVQYSEIDIVEMQQGDTDHGFGNNPKGMEHNLHTIVVNENGTPTWHRPKAYPEENMNLYEAPFDPRNDFHIYGCEVTKEKITWYVDGVKVGEKENLYWHRPMNVTFSVGLRRQFTEFRCNQFYPNAANTTTQGFPTTMEIDYVRVWEKEESNTPIGVTGVSLSPASSSISVGASTTFSASVMPSNASNKSVSWSSSNTSVATVSQAGVVSGVGVGNATITVTTNDGNFKASSTVSVSTGNEVGGDIFLLKNKHQGQIVHPVDNSEGAKISYSTSNTQVTDKMKWEKIATNGVNFRLKNVASGKYLSAASSSSASVLTQSSSLNPSTEWKMVAASGGYSYFENQSNGNYFRPHSVSTDVIERPNTVTNYSTQWILEEVNAASRKSTFLESEVGSALKLSPNPVSNQLKVNGLSKKNSLLEIYDVQGDIFYSEQVQGLAEVTISVSEFPVGVYILNVSNDMGCSKLKFVKE</sequence>
<dbReference type="Proteomes" id="UP000245535">
    <property type="component" value="Unassembled WGS sequence"/>
</dbReference>
<dbReference type="InterPro" id="IPR050546">
    <property type="entry name" value="Glycosyl_Hydrlase_16"/>
</dbReference>
<dbReference type="EMBL" id="QGDO01000003">
    <property type="protein sequence ID" value="PWJ41804.1"/>
    <property type="molecule type" value="Genomic_DNA"/>
</dbReference>
<evidence type="ECO:0000256" key="2">
    <source>
        <dbReference type="SAM" id="SignalP"/>
    </source>
</evidence>
<dbReference type="Pfam" id="PF00722">
    <property type="entry name" value="Glyco_hydro_16"/>
    <property type="match status" value="1"/>
</dbReference>
<dbReference type="PROSITE" id="PS51762">
    <property type="entry name" value="GH16_2"/>
    <property type="match status" value="1"/>
</dbReference>
<feature type="domain" description="GH16" evidence="3">
    <location>
        <begin position="1"/>
        <end position="304"/>
    </location>
</feature>
<proteinExistence type="inferred from homology"/>
<comment type="similarity">
    <text evidence="1">Belongs to the glycosyl hydrolase 16 family.</text>
</comment>
<feature type="signal peptide" evidence="2">
    <location>
        <begin position="1"/>
        <end position="20"/>
    </location>
</feature>
<name>A0A315ZAQ9_SEDFL</name>
<dbReference type="Pfam" id="PF24208">
    <property type="entry name" value="Beta-tre_PLH30"/>
    <property type="match status" value="1"/>
</dbReference>
<evidence type="ECO:0000259" key="3">
    <source>
        <dbReference type="PROSITE" id="PS51762"/>
    </source>
</evidence>
<dbReference type="CDD" id="cd23432">
    <property type="entry name" value="beta-trefoil_Ricin_EndoBetaGal-like"/>
    <property type="match status" value="1"/>
</dbReference>
<dbReference type="SUPFAM" id="SSF49899">
    <property type="entry name" value="Concanavalin A-like lectins/glucanases"/>
    <property type="match status" value="1"/>
</dbReference>
<dbReference type="Pfam" id="PF18962">
    <property type="entry name" value="Por_Secre_tail"/>
    <property type="match status" value="1"/>
</dbReference>
<keyword evidence="2" id="KW-0732">Signal</keyword>
<dbReference type="InterPro" id="IPR057036">
    <property type="entry name" value="Beta-tre_PLH30"/>
</dbReference>
<dbReference type="Gene3D" id="2.60.120.200">
    <property type="match status" value="1"/>
</dbReference>
<protein>
    <submittedName>
        <fullName evidence="4">Putative secreted protein (Por secretion system target)</fullName>
    </submittedName>
</protein>
<dbReference type="NCBIfam" id="TIGR04183">
    <property type="entry name" value="Por_Secre_tail"/>
    <property type="match status" value="1"/>
</dbReference>
<dbReference type="AlphaFoldDB" id="A0A315ZAQ9"/>
<dbReference type="PANTHER" id="PTHR10963:SF55">
    <property type="entry name" value="GLYCOSIDE HYDROLASE FAMILY 16 PROTEIN"/>
    <property type="match status" value="1"/>
</dbReference>
<dbReference type="InterPro" id="IPR003343">
    <property type="entry name" value="Big_2"/>
</dbReference>
<dbReference type="SUPFAM" id="SSF49373">
    <property type="entry name" value="Invasin/intimin cell-adhesion fragments"/>
    <property type="match status" value="1"/>
</dbReference>
<organism evidence="4 5">
    <name type="scientific">Sediminitomix flava</name>
    <dbReference type="NCBI Taxonomy" id="379075"/>
    <lineage>
        <taxon>Bacteria</taxon>
        <taxon>Pseudomonadati</taxon>
        <taxon>Bacteroidota</taxon>
        <taxon>Cytophagia</taxon>
        <taxon>Cytophagales</taxon>
        <taxon>Flammeovirgaceae</taxon>
        <taxon>Sediminitomix</taxon>
    </lineage>
</organism>
<evidence type="ECO:0000313" key="5">
    <source>
        <dbReference type="Proteomes" id="UP000245535"/>
    </source>
</evidence>
<dbReference type="OrthoDB" id="973752at2"/>
<dbReference type="InterPro" id="IPR035992">
    <property type="entry name" value="Ricin_B-like_lectins"/>
</dbReference>
<comment type="caution">
    <text evidence="4">The sequence shown here is derived from an EMBL/GenBank/DDBJ whole genome shotgun (WGS) entry which is preliminary data.</text>
</comment>
<dbReference type="InterPro" id="IPR008964">
    <property type="entry name" value="Invasin/intimin_cell_adhesion"/>
</dbReference>
<dbReference type="InterPro" id="IPR013320">
    <property type="entry name" value="ConA-like_dom_sf"/>
</dbReference>
<dbReference type="SMART" id="SM00635">
    <property type="entry name" value="BID_2"/>
    <property type="match status" value="1"/>
</dbReference>
<evidence type="ECO:0000313" key="4">
    <source>
        <dbReference type="EMBL" id="PWJ41804.1"/>
    </source>
</evidence>
<dbReference type="Pfam" id="PF02368">
    <property type="entry name" value="Big_2"/>
    <property type="match status" value="1"/>
</dbReference>
<accession>A0A315ZAQ9</accession>
<dbReference type="InterPro" id="IPR000757">
    <property type="entry name" value="Beta-glucanase-like"/>
</dbReference>
<reference evidence="4 5" key="1">
    <citation type="submission" date="2018-03" db="EMBL/GenBank/DDBJ databases">
        <title>Genomic Encyclopedia of Archaeal and Bacterial Type Strains, Phase II (KMG-II): from individual species to whole genera.</title>
        <authorList>
            <person name="Goeker M."/>
        </authorList>
    </citation>
    <scope>NUCLEOTIDE SEQUENCE [LARGE SCALE GENOMIC DNA]</scope>
    <source>
        <strain evidence="4 5">DSM 28229</strain>
    </source>
</reference>
<dbReference type="RefSeq" id="WP_109618146.1">
    <property type="nucleotide sequence ID" value="NZ_QGDO01000003.1"/>
</dbReference>
<dbReference type="GO" id="GO:0004553">
    <property type="term" value="F:hydrolase activity, hydrolyzing O-glycosyl compounds"/>
    <property type="evidence" value="ECO:0007669"/>
    <property type="project" value="InterPro"/>
</dbReference>
<dbReference type="GO" id="GO:0005975">
    <property type="term" value="P:carbohydrate metabolic process"/>
    <property type="evidence" value="ECO:0007669"/>
    <property type="project" value="InterPro"/>
</dbReference>
<dbReference type="InterPro" id="IPR026444">
    <property type="entry name" value="Secre_tail"/>
</dbReference>
<feature type="chain" id="PRO_5016455030" evidence="2">
    <location>
        <begin position="21"/>
        <end position="622"/>
    </location>
</feature>
<dbReference type="PANTHER" id="PTHR10963">
    <property type="entry name" value="GLYCOSYL HYDROLASE-RELATED"/>
    <property type="match status" value="1"/>
</dbReference>
<dbReference type="Gene3D" id="2.80.10.50">
    <property type="match status" value="1"/>
</dbReference>
<dbReference type="SUPFAM" id="SSF50370">
    <property type="entry name" value="Ricin B-like lectins"/>
    <property type="match status" value="1"/>
</dbReference>